<sequence length="181" mass="20681">MADRFFVLTGGPGAGKTTLVEALRAEGFATTEEAGRGVIREEMQEGGAALPWADRERFAERMFDWERASYRQAEREEGCVFFDRGLPDTLGYLDLEGLAVPARMEEEAWRLRYNTQVFVAPPWPAIFGQDEERRQSWQVALRTHETMVRTYTRFGYTLVELPLAPVSERVRFVLGRLEAAV</sequence>
<feature type="domain" description="NadR/Ttd14 AAA" evidence="1">
    <location>
        <begin position="6"/>
        <end position="169"/>
    </location>
</feature>
<dbReference type="Gene3D" id="3.40.50.300">
    <property type="entry name" value="P-loop containing nucleotide triphosphate hydrolases"/>
    <property type="match status" value="1"/>
</dbReference>
<keyword evidence="3" id="KW-1185">Reference proteome</keyword>
<dbReference type="Pfam" id="PF13521">
    <property type="entry name" value="AAA_28"/>
    <property type="match status" value="1"/>
</dbReference>
<dbReference type="Proteomes" id="UP001595583">
    <property type="component" value="Unassembled WGS sequence"/>
</dbReference>
<evidence type="ECO:0000313" key="3">
    <source>
        <dbReference type="Proteomes" id="UP001595583"/>
    </source>
</evidence>
<proteinExistence type="predicted"/>
<gene>
    <name evidence="2" type="ORF">ACFOHJ_19760</name>
</gene>
<evidence type="ECO:0000313" key="2">
    <source>
        <dbReference type="EMBL" id="MFC3208464.1"/>
    </source>
</evidence>
<evidence type="ECO:0000259" key="1">
    <source>
        <dbReference type="Pfam" id="PF13521"/>
    </source>
</evidence>
<dbReference type="RefSeq" id="WP_378223794.1">
    <property type="nucleotide sequence ID" value="NZ_JBHRTK010000022.1"/>
</dbReference>
<organism evidence="2 3">
    <name type="scientific">Aquamicrobium soli</name>
    <dbReference type="NCBI Taxonomy" id="1811518"/>
    <lineage>
        <taxon>Bacteria</taxon>
        <taxon>Pseudomonadati</taxon>
        <taxon>Pseudomonadota</taxon>
        <taxon>Alphaproteobacteria</taxon>
        <taxon>Hyphomicrobiales</taxon>
        <taxon>Phyllobacteriaceae</taxon>
        <taxon>Aquamicrobium</taxon>
    </lineage>
</organism>
<dbReference type="InterPro" id="IPR027417">
    <property type="entry name" value="P-loop_NTPase"/>
</dbReference>
<accession>A0ABV7KDR9</accession>
<dbReference type="InterPro" id="IPR038727">
    <property type="entry name" value="NadR/Ttd14_AAA_dom"/>
</dbReference>
<protein>
    <submittedName>
        <fullName evidence="2">AAA family ATPase</fullName>
    </submittedName>
</protein>
<comment type="caution">
    <text evidence="2">The sequence shown here is derived from an EMBL/GenBank/DDBJ whole genome shotgun (WGS) entry which is preliminary data.</text>
</comment>
<name>A0ABV7KDR9_9HYPH</name>
<reference evidence="3" key="1">
    <citation type="journal article" date="2019" name="Int. J. Syst. Evol. Microbiol.">
        <title>The Global Catalogue of Microorganisms (GCM) 10K type strain sequencing project: providing services to taxonomists for standard genome sequencing and annotation.</title>
        <authorList>
            <consortium name="The Broad Institute Genomics Platform"/>
            <consortium name="The Broad Institute Genome Sequencing Center for Infectious Disease"/>
            <person name="Wu L."/>
            <person name="Ma J."/>
        </authorList>
    </citation>
    <scope>NUCLEOTIDE SEQUENCE [LARGE SCALE GENOMIC DNA]</scope>
    <source>
        <strain evidence="3">KCTC 52165</strain>
    </source>
</reference>
<dbReference type="SUPFAM" id="SSF52540">
    <property type="entry name" value="P-loop containing nucleoside triphosphate hydrolases"/>
    <property type="match status" value="1"/>
</dbReference>
<dbReference type="EMBL" id="JBHRTK010000022">
    <property type="protein sequence ID" value="MFC3208464.1"/>
    <property type="molecule type" value="Genomic_DNA"/>
</dbReference>